<dbReference type="SUPFAM" id="SSF51905">
    <property type="entry name" value="FAD/NAD(P)-binding domain"/>
    <property type="match status" value="2"/>
</dbReference>
<dbReference type="EMBL" id="SKBQ01000049">
    <property type="protein sequence ID" value="TPX11474.1"/>
    <property type="molecule type" value="Genomic_DNA"/>
</dbReference>
<evidence type="ECO:0000256" key="4">
    <source>
        <dbReference type="ARBA" id="ARBA00023002"/>
    </source>
</evidence>
<keyword evidence="5" id="KW-1133">Transmembrane helix</keyword>
<evidence type="ECO:0000313" key="7">
    <source>
        <dbReference type="Proteomes" id="UP000319257"/>
    </source>
</evidence>
<keyword evidence="3" id="KW-0274">FAD</keyword>
<dbReference type="InParanoid" id="A0A507AYE2"/>
<organism evidence="6 7">
    <name type="scientific">Thyridium curvatum</name>
    <dbReference type="NCBI Taxonomy" id="1093900"/>
    <lineage>
        <taxon>Eukaryota</taxon>
        <taxon>Fungi</taxon>
        <taxon>Dikarya</taxon>
        <taxon>Ascomycota</taxon>
        <taxon>Pezizomycotina</taxon>
        <taxon>Sordariomycetes</taxon>
        <taxon>Sordariomycetidae</taxon>
        <taxon>Thyridiales</taxon>
        <taxon>Thyridiaceae</taxon>
        <taxon>Thyridium</taxon>
    </lineage>
</organism>
<dbReference type="OrthoDB" id="74360at2759"/>
<evidence type="ECO:0000256" key="1">
    <source>
        <dbReference type="ARBA" id="ARBA00010139"/>
    </source>
</evidence>
<keyword evidence="5" id="KW-0812">Transmembrane</keyword>
<reference evidence="6 7" key="1">
    <citation type="submission" date="2019-06" db="EMBL/GenBank/DDBJ databases">
        <title>Draft genome sequence of the filamentous fungus Phialemoniopsis curvata isolated from diesel fuel.</title>
        <authorList>
            <person name="Varaljay V.A."/>
            <person name="Lyon W.J."/>
            <person name="Crouch A.L."/>
            <person name="Drake C.E."/>
            <person name="Hollomon J.M."/>
            <person name="Nadeau L.J."/>
            <person name="Nunn H.S."/>
            <person name="Stevenson B.S."/>
            <person name="Bojanowski C.L."/>
            <person name="Crookes-Goodson W.J."/>
        </authorList>
    </citation>
    <scope>NUCLEOTIDE SEQUENCE [LARGE SCALE GENOMIC DNA]</scope>
    <source>
        <strain evidence="6 7">D216</strain>
    </source>
</reference>
<dbReference type="AlphaFoldDB" id="A0A507AYE2"/>
<dbReference type="RefSeq" id="XP_030993185.1">
    <property type="nucleotide sequence ID" value="XM_031142688.1"/>
</dbReference>
<dbReference type="Proteomes" id="UP000319257">
    <property type="component" value="Unassembled WGS sequence"/>
</dbReference>
<dbReference type="GO" id="GO:0050660">
    <property type="term" value="F:flavin adenine dinucleotide binding"/>
    <property type="evidence" value="ECO:0007669"/>
    <property type="project" value="InterPro"/>
</dbReference>
<keyword evidence="4" id="KW-0560">Oxidoreductase</keyword>
<sequence>MWAPTKASSATNGVKKSLAPYEFDPSDPYNFSRRAVDQLRPMKVIVLGGGMSGIITGIFFPREIENLELTIYDKNPDLGGTWFESRGPFDRYPGVACDVPSHAYQFTFESNPKWSRYWASGPEIQEYLKSVAKKYGADKYMKFNHTAEKAEWDEAKGKWTVTFTKTDTNEADSLPSFQVVTDTADAVVQAVGALNKWKMPDIKGLDKFKGKLMHSAHYDTSFDATGKRVALIGGGSSGIQILPQLQAVAARVDHYMKGKTWIPPFGLGAAGVLNRNGDPNTPQEELDQWRDPERYLEYRRKIESSLHEASDVLWKDTPSAIGFQKMCEDHMRAKLAKKPEIFEALCPTFAPACRRLTPGPGYLEALVEDNVEFIPTQIQEFVEDGIITEDGKKREVDAIICATGFAGYKQHFPVIGKNGINLQDQWENNIPESYVGIVPENMPNFFVMLGPNGGPGVGSTVPFLESVAKYAIMCIQKLQREWYKSMTVKAAVIKDFGEYTDEYLEPTVFNSSCRSWWRHKGDGRILALWPGSALHGIYVWSHPRWEDYEYVLKDELKGPPVRAGGP</sequence>
<dbReference type="PANTHER" id="PTHR42877:SF7">
    <property type="entry name" value="FLAVIN-BINDING MONOOXYGENASE-RELATED"/>
    <property type="match status" value="1"/>
</dbReference>
<evidence type="ECO:0000256" key="5">
    <source>
        <dbReference type="SAM" id="Phobius"/>
    </source>
</evidence>
<accession>A0A507AYE2</accession>
<dbReference type="GO" id="GO:0004499">
    <property type="term" value="F:N,N-dimethylaniline monooxygenase activity"/>
    <property type="evidence" value="ECO:0007669"/>
    <property type="project" value="InterPro"/>
</dbReference>
<dbReference type="GeneID" id="41975340"/>
<gene>
    <name evidence="6" type="ORF">E0L32_007893</name>
</gene>
<dbReference type="Pfam" id="PF00743">
    <property type="entry name" value="FMO-like"/>
    <property type="match status" value="1"/>
</dbReference>
<evidence type="ECO:0000313" key="6">
    <source>
        <dbReference type="EMBL" id="TPX11474.1"/>
    </source>
</evidence>
<comment type="caution">
    <text evidence="6">The sequence shown here is derived from an EMBL/GenBank/DDBJ whole genome shotgun (WGS) entry which is preliminary data.</text>
</comment>
<proteinExistence type="inferred from homology"/>
<comment type="similarity">
    <text evidence="1">Belongs to the FAD-binding monooxygenase family.</text>
</comment>
<keyword evidence="2" id="KW-0285">Flavoprotein</keyword>
<dbReference type="InterPro" id="IPR051209">
    <property type="entry name" value="FAD-bind_Monooxygenase_sf"/>
</dbReference>
<evidence type="ECO:0000256" key="2">
    <source>
        <dbReference type="ARBA" id="ARBA00022630"/>
    </source>
</evidence>
<dbReference type="InterPro" id="IPR036188">
    <property type="entry name" value="FAD/NAD-bd_sf"/>
</dbReference>
<evidence type="ECO:0000256" key="3">
    <source>
        <dbReference type="ARBA" id="ARBA00022827"/>
    </source>
</evidence>
<evidence type="ECO:0008006" key="8">
    <source>
        <dbReference type="Google" id="ProtNLM"/>
    </source>
</evidence>
<feature type="transmembrane region" description="Helical" evidence="5">
    <location>
        <begin position="42"/>
        <end position="60"/>
    </location>
</feature>
<name>A0A507AYE2_9PEZI</name>
<dbReference type="Gene3D" id="3.50.50.60">
    <property type="entry name" value="FAD/NAD(P)-binding domain"/>
    <property type="match status" value="3"/>
</dbReference>
<dbReference type="GO" id="GO:0050661">
    <property type="term" value="F:NADP binding"/>
    <property type="evidence" value="ECO:0007669"/>
    <property type="project" value="InterPro"/>
</dbReference>
<protein>
    <recommendedName>
        <fullName evidence="8">Flavin-containing monooxygenase</fullName>
    </recommendedName>
</protein>
<dbReference type="PANTHER" id="PTHR42877">
    <property type="entry name" value="L-ORNITHINE N(5)-MONOOXYGENASE-RELATED"/>
    <property type="match status" value="1"/>
</dbReference>
<dbReference type="InterPro" id="IPR020946">
    <property type="entry name" value="Flavin_mOase-like"/>
</dbReference>
<keyword evidence="5" id="KW-0472">Membrane</keyword>
<keyword evidence="7" id="KW-1185">Reference proteome</keyword>